<comment type="catalytic activity">
    <reaction evidence="8">
        <text>an all-trans-polyprenyl diphosphate + 1,4-dihydroxy-2-naphthoate + H(+) = a 2-demethylmenaquinol + CO2 + diphosphate</text>
        <dbReference type="Rhea" id="RHEA:26478"/>
        <dbReference type="Rhea" id="RHEA-COMP:9563"/>
        <dbReference type="Rhea" id="RHEA-COMP:9564"/>
        <dbReference type="ChEBI" id="CHEBI:11173"/>
        <dbReference type="ChEBI" id="CHEBI:15378"/>
        <dbReference type="ChEBI" id="CHEBI:16526"/>
        <dbReference type="ChEBI" id="CHEBI:33019"/>
        <dbReference type="ChEBI" id="CHEBI:55437"/>
        <dbReference type="ChEBI" id="CHEBI:58914"/>
        <dbReference type="EC" id="2.5.1.74"/>
    </reaction>
</comment>
<reference evidence="10 11" key="1">
    <citation type="submission" date="2018-12" db="EMBL/GenBank/DDBJ databases">
        <title>Genome sequencing of Prevotella sp. KCOM 3155 (= JS262).</title>
        <authorList>
            <person name="Kook J.-K."/>
            <person name="Park S.-N."/>
            <person name="Lim Y.K."/>
        </authorList>
    </citation>
    <scope>NUCLEOTIDE SEQUENCE [LARGE SCALE GENOMIC DNA]</scope>
    <source>
        <strain evidence="10 11">KCOM 3155</strain>
    </source>
</reference>
<feature type="transmembrane region" description="Helical" evidence="8">
    <location>
        <begin position="120"/>
        <end position="141"/>
    </location>
</feature>
<dbReference type="GO" id="GO:0046428">
    <property type="term" value="F:1,4-dihydroxy-2-naphthoate polyprenyltransferase activity"/>
    <property type="evidence" value="ECO:0007669"/>
    <property type="project" value="UniProtKB-UniRule"/>
</dbReference>
<keyword evidence="3 8" id="KW-1003">Cell membrane</keyword>
<comment type="subcellular location">
    <subcellularLocation>
        <location evidence="8">Cell membrane</location>
        <topology evidence="8">Multi-pass membrane protein</topology>
    </subcellularLocation>
    <subcellularLocation>
        <location evidence="1">Membrane</location>
        <topology evidence="1">Multi-pass membrane protein</topology>
    </subcellularLocation>
</comment>
<dbReference type="UniPathway" id="UPA00079">
    <property type="reaction ID" value="UER00168"/>
</dbReference>
<dbReference type="GO" id="GO:0005886">
    <property type="term" value="C:plasma membrane"/>
    <property type="evidence" value="ECO:0007669"/>
    <property type="project" value="UniProtKB-SubCell"/>
</dbReference>
<dbReference type="GO" id="GO:0009234">
    <property type="term" value="P:menaquinone biosynthetic process"/>
    <property type="evidence" value="ECO:0007669"/>
    <property type="project" value="UniProtKB-UniRule"/>
</dbReference>
<gene>
    <name evidence="8 10" type="primary">menA</name>
    <name evidence="10" type="ORF">EHV08_01660</name>
</gene>
<evidence type="ECO:0000313" key="10">
    <source>
        <dbReference type="EMBL" id="RUL58601.1"/>
    </source>
</evidence>
<dbReference type="InterPro" id="IPR004657">
    <property type="entry name" value="MenA"/>
</dbReference>
<name>A0A3S0P9H5_9BACT</name>
<protein>
    <recommendedName>
        <fullName evidence="8 9">1,4-dihydroxy-2-naphthoate octaprenyltransferase</fullName>
        <shortName evidence="8">DHNA-octaprenyltransferase</shortName>
        <ecNumber evidence="8 9">2.5.1.74</ecNumber>
    </recommendedName>
</protein>
<evidence type="ECO:0000256" key="2">
    <source>
        <dbReference type="ARBA" id="ARBA00022428"/>
    </source>
</evidence>
<accession>A0A3S0P9H5</accession>
<comment type="similarity">
    <text evidence="8">Belongs to the MenA family. Type 1 subfamily.</text>
</comment>
<dbReference type="InterPro" id="IPR026046">
    <property type="entry name" value="UBIAD1"/>
</dbReference>
<keyword evidence="2 8" id="KW-0474">Menaquinone biosynthesis</keyword>
<dbReference type="CDD" id="cd13962">
    <property type="entry name" value="PT_UbiA_UBIAD1"/>
    <property type="match status" value="1"/>
</dbReference>
<dbReference type="PANTHER" id="PTHR13929:SF0">
    <property type="entry name" value="UBIA PRENYLTRANSFERASE DOMAIN-CONTAINING PROTEIN 1"/>
    <property type="match status" value="1"/>
</dbReference>
<evidence type="ECO:0000256" key="7">
    <source>
        <dbReference type="ARBA" id="ARBA00023136"/>
    </source>
</evidence>
<feature type="transmembrane region" description="Helical" evidence="8">
    <location>
        <begin position="153"/>
        <end position="170"/>
    </location>
</feature>
<dbReference type="PIRSF" id="PIRSF005355">
    <property type="entry name" value="UBIAD1"/>
    <property type="match status" value="1"/>
</dbReference>
<dbReference type="RefSeq" id="WP_126677698.1">
    <property type="nucleotide sequence ID" value="NZ_RYYU01000001.1"/>
</dbReference>
<evidence type="ECO:0000256" key="8">
    <source>
        <dbReference type="HAMAP-Rule" id="MF_01937"/>
    </source>
</evidence>
<feature type="transmembrane region" description="Helical" evidence="8">
    <location>
        <begin position="21"/>
        <end position="38"/>
    </location>
</feature>
<dbReference type="GO" id="GO:0042371">
    <property type="term" value="P:vitamin K biosynthetic process"/>
    <property type="evidence" value="ECO:0007669"/>
    <property type="project" value="TreeGrafter"/>
</dbReference>
<comment type="pathway">
    <text evidence="8">Quinol/quinone metabolism; menaquinone biosynthesis; menaquinol from 1,4-dihydroxy-2-naphthoate: step 1/2.</text>
</comment>
<evidence type="ECO:0000256" key="3">
    <source>
        <dbReference type="ARBA" id="ARBA00022475"/>
    </source>
</evidence>
<dbReference type="HAMAP" id="MF_01937">
    <property type="entry name" value="MenA_1"/>
    <property type="match status" value="1"/>
</dbReference>
<dbReference type="Pfam" id="PF01040">
    <property type="entry name" value="UbiA"/>
    <property type="match status" value="1"/>
</dbReference>
<sequence>MKDSNIKKNSVRAWLLAARPKTLAGAAVPVMIGLSLAYTDLRSAGTFDWLPALLCVLFAFVMQIDANFINDYFDFVRGNDDETRLGPKRACSQGWISGGAMRVAIAVTTALACLTGLPLIFFGGLEMILIGILCVVFCFLYTTHLSYVGMGDVLVVVFFGFVPVCIPYYIETHTLTVQAAMASLACGLVIDTLLVVNNYRDIENDRRAGKMTICVRMGAAKSRTFYLFLGFIAFLIGGFYIVGGYLLAAIVPLPYLLLHYFTYSNMVKIGSGKALNSVLGETARNMFVYGMLVSLGILLS</sequence>
<feature type="transmembrane region" description="Helical" evidence="8">
    <location>
        <begin position="176"/>
        <end position="196"/>
    </location>
</feature>
<dbReference type="EMBL" id="RYYU01000001">
    <property type="protein sequence ID" value="RUL58601.1"/>
    <property type="molecule type" value="Genomic_DNA"/>
</dbReference>
<keyword evidence="11" id="KW-1185">Reference proteome</keyword>
<dbReference type="Gene3D" id="1.10.357.140">
    <property type="entry name" value="UbiA prenyltransferase"/>
    <property type="match status" value="1"/>
</dbReference>
<dbReference type="InterPro" id="IPR000537">
    <property type="entry name" value="UbiA_prenyltransferase"/>
</dbReference>
<evidence type="ECO:0000256" key="4">
    <source>
        <dbReference type="ARBA" id="ARBA00022679"/>
    </source>
</evidence>
<keyword evidence="7 8" id="KW-0472">Membrane</keyword>
<evidence type="ECO:0000256" key="5">
    <source>
        <dbReference type="ARBA" id="ARBA00022692"/>
    </source>
</evidence>
<dbReference type="EC" id="2.5.1.74" evidence="8 9"/>
<comment type="function">
    <text evidence="8">Conversion of 1,4-dihydroxy-2-naphthoate (DHNA) to demethylmenaquinone (DMK).</text>
</comment>
<evidence type="ECO:0000313" key="11">
    <source>
        <dbReference type="Proteomes" id="UP000278983"/>
    </source>
</evidence>
<dbReference type="InterPro" id="IPR044878">
    <property type="entry name" value="UbiA_sf"/>
</dbReference>
<dbReference type="NCBIfam" id="TIGR00751">
    <property type="entry name" value="menA"/>
    <property type="match status" value="1"/>
</dbReference>
<dbReference type="PANTHER" id="PTHR13929">
    <property type="entry name" value="1,4-DIHYDROXY-2-NAPHTHOATE OCTAPRENYLTRANSFERASE"/>
    <property type="match status" value="1"/>
</dbReference>
<keyword evidence="4 8" id="KW-0808">Transferase</keyword>
<evidence type="ECO:0000256" key="9">
    <source>
        <dbReference type="NCBIfam" id="TIGR00751"/>
    </source>
</evidence>
<comment type="caution">
    <text evidence="10">The sequence shown here is derived from an EMBL/GenBank/DDBJ whole genome shotgun (WGS) entry which is preliminary data.</text>
</comment>
<keyword evidence="6 8" id="KW-1133">Transmembrane helix</keyword>
<dbReference type="OrthoDB" id="9767568at2"/>
<feature type="transmembrane region" description="Helical" evidence="8">
    <location>
        <begin position="50"/>
        <end position="73"/>
    </location>
</feature>
<keyword evidence="5 8" id="KW-0812">Transmembrane</keyword>
<dbReference type="Proteomes" id="UP000278983">
    <property type="component" value="Unassembled WGS sequence"/>
</dbReference>
<dbReference type="AlphaFoldDB" id="A0A3S0P9H5"/>
<feature type="transmembrane region" description="Helical" evidence="8">
    <location>
        <begin position="225"/>
        <end position="258"/>
    </location>
</feature>
<proteinExistence type="inferred from homology"/>
<evidence type="ECO:0000256" key="1">
    <source>
        <dbReference type="ARBA" id="ARBA00004141"/>
    </source>
</evidence>
<organism evidence="10 11">
    <name type="scientific">Prevotella koreensis</name>
    <dbReference type="NCBI Taxonomy" id="2490854"/>
    <lineage>
        <taxon>Bacteria</taxon>
        <taxon>Pseudomonadati</taxon>
        <taxon>Bacteroidota</taxon>
        <taxon>Bacteroidia</taxon>
        <taxon>Bacteroidales</taxon>
        <taxon>Prevotellaceae</taxon>
        <taxon>Prevotella</taxon>
    </lineage>
</organism>
<evidence type="ECO:0000256" key="6">
    <source>
        <dbReference type="ARBA" id="ARBA00022989"/>
    </source>
</evidence>